<dbReference type="EMBL" id="CAJVPY010047329">
    <property type="protein sequence ID" value="CAG8811242.1"/>
    <property type="molecule type" value="Genomic_DNA"/>
</dbReference>
<evidence type="ECO:0000313" key="17">
    <source>
        <dbReference type="Proteomes" id="UP000789405"/>
    </source>
</evidence>
<dbReference type="SUPFAM" id="SSF53474">
    <property type="entry name" value="alpha/beta-Hydrolases"/>
    <property type="match status" value="1"/>
</dbReference>
<dbReference type="EC" id="3.4.16.6" evidence="12"/>
<keyword evidence="7" id="KW-0732">Signal</keyword>
<evidence type="ECO:0000256" key="7">
    <source>
        <dbReference type="ARBA" id="ARBA00022729"/>
    </source>
</evidence>
<dbReference type="AlphaFoldDB" id="A0A9N9PFD7"/>
<evidence type="ECO:0000256" key="9">
    <source>
        <dbReference type="ARBA" id="ARBA00023034"/>
    </source>
</evidence>
<dbReference type="PANTHER" id="PTHR11802">
    <property type="entry name" value="SERINE PROTEASE FAMILY S10 SERINE CARBOXYPEPTIDASE"/>
    <property type="match status" value="1"/>
</dbReference>
<evidence type="ECO:0000256" key="3">
    <source>
        <dbReference type="ARBA" id="ARBA00009431"/>
    </source>
</evidence>
<dbReference type="OrthoDB" id="2414484at2759"/>
<evidence type="ECO:0000256" key="8">
    <source>
        <dbReference type="ARBA" id="ARBA00022989"/>
    </source>
</evidence>
<evidence type="ECO:0000256" key="5">
    <source>
        <dbReference type="ARBA" id="ARBA00022692"/>
    </source>
</evidence>
<keyword evidence="11" id="KW-0325">Glycoprotein</keyword>
<keyword evidence="4" id="KW-0645">Protease</keyword>
<evidence type="ECO:0000256" key="11">
    <source>
        <dbReference type="ARBA" id="ARBA00023180"/>
    </source>
</evidence>
<organism evidence="16 17">
    <name type="scientific">Dentiscutata erythropus</name>
    <dbReference type="NCBI Taxonomy" id="1348616"/>
    <lineage>
        <taxon>Eukaryota</taxon>
        <taxon>Fungi</taxon>
        <taxon>Fungi incertae sedis</taxon>
        <taxon>Mucoromycota</taxon>
        <taxon>Glomeromycotina</taxon>
        <taxon>Glomeromycetes</taxon>
        <taxon>Diversisporales</taxon>
        <taxon>Gigasporaceae</taxon>
        <taxon>Dentiscutata</taxon>
    </lineage>
</organism>
<keyword evidence="4" id="KW-0378">Hydrolase</keyword>
<evidence type="ECO:0000256" key="10">
    <source>
        <dbReference type="ARBA" id="ARBA00023136"/>
    </source>
</evidence>
<dbReference type="Proteomes" id="UP000789405">
    <property type="component" value="Unassembled WGS sequence"/>
</dbReference>
<reference evidence="16" key="1">
    <citation type="submission" date="2021-06" db="EMBL/GenBank/DDBJ databases">
        <authorList>
            <person name="Kallberg Y."/>
            <person name="Tangrot J."/>
            <person name="Rosling A."/>
        </authorList>
    </citation>
    <scope>NUCLEOTIDE SEQUENCE</scope>
    <source>
        <strain evidence="16">MA453B</strain>
    </source>
</reference>
<evidence type="ECO:0000256" key="6">
    <source>
        <dbReference type="ARBA" id="ARBA00022703"/>
    </source>
</evidence>
<evidence type="ECO:0000256" key="12">
    <source>
        <dbReference type="ARBA" id="ARBA00038895"/>
    </source>
</evidence>
<dbReference type="PANTHER" id="PTHR11802:SF190">
    <property type="entry name" value="PHEROMONE-PROCESSING CARBOXYPEPTIDASE KEX1"/>
    <property type="match status" value="1"/>
</dbReference>
<feature type="non-terminal residue" evidence="16">
    <location>
        <position position="106"/>
    </location>
</feature>
<feature type="non-terminal residue" evidence="16">
    <location>
        <position position="1"/>
    </location>
</feature>
<protein>
    <recommendedName>
        <fullName evidence="14">Pheromone-processing carboxypeptidase KEX1</fullName>
        <ecNumber evidence="12">3.4.16.6</ecNumber>
    </recommendedName>
    <alternativeName>
        <fullName evidence="15">Carboxypeptidase D</fullName>
    </alternativeName>
    <alternativeName>
        <fullName evidence="13">Pheromone-processing carboxypeptidase kex1</fullName>
    </alternativeName>
</protein>
<dbReference type="GO" id="GO:0006508">
    <property type="term" value="P:proteolysis"/>
    <property type="evidence" value="ECO:0007669"/>
    <property type="project" value="InterPro"/>
</dbReference>
<dbReference type="Gene3D" id="3.40.50.1820">
    <property type="entry name" value="alpha/beta hydrolase"/>
    <property type="match status" value="1"/>
</dbReference>
<evidence type="ECO:0000256" key="15">
    <source>
        <dbReference type="ARBA" id="ARBA00042717"/>
    </source>
</evidence>
<comment type="catalytic activity">
    <reaction evidence="1">
        <text>Preferential release of a C-terminal arginine or lysine residue.</text>
        <dbReference type="EC" id="3.4.16.6"/>
    </reaction>
</comment>
<accession>A0A9N9PFD7</accession>
<evidence type="ECO:0000256" key="13">
    <source>
        <dbReference type="ARBA" id="ARBA00040403"/>
    </source>
</evidence>
<dbReference type="InterPro" id="IPR029058">
    <property type="entry name" value="AB_hydrolase_fold"/>
</dbReference>
<evidence type="ECO:0000256" key="1">
    <source>
        <dbReference type="ARBA" id="ARBA00001003"/>
    </source>
</evidence>
<evidence type="ECO:0000313" key="16">
    <source>
        <dbReference type="EMBL" id="CAG8811242.1"/>
    </source>
</evidence>
<dbReference type="GO" id="GO:0004185">
    <property type="term" value="F:serine-type carboxypeptidase activity"/>
    <property type="evidence" value="ECO:0007669"/>
    <property type="project" value="UniProtKB-EC"/>
</dbReference>
<name>A0A9N9PFD7_9GLOM</name>
<proteinExistence type="inferred from homology"/>
<keyword evidence="8" id="KW-1133">Transmembrane helix</keyword>
<dbReference type="InterPro" id="IPR001563">
    <property type="entry name" value="Peptidase_S10"/>
</dbReference>
<keyword evidence="10" id="KW-0472">Membrane</keyword>
<keyword evidence="9" id="KW-0333">Golgi apparatus</keyword>
<keyword evidence="4" id="KW-0121">Carboxypeptidase</keyword>
<keyword evidence="6" id="KW-0053">Apoptosis</keyword>
<gene>
    <name evidence="16" type="ORF">DERYTH_LOCUS25431</name>
</gene>
<comment type="similarity">
    <text evidence="3">Belongs to the peptidase S10 family.</text>
</comment>
<keyword evidence="17" id="KW-1185">Reference proteome</keyword>
<dbReference type="Pfam" id="PF00450">
    <property type="entry name" value="Peptidase_S10"/>
    <property type="match status" value="1"/>
</dbReference>
<evidence type="ECO:0000256" key="2">
    <source>
        <dbReference type="ARBA" id="ARBA00004393"/>
    </source>
</evidence>
<dbReference type="GO" id="GO:0006915">
    <property type="term" value="P:apoptotic process"/>
    <property type="evidence" value="ECO:0007669"/>
    <property type="project" value="UniProtKB-KW"/>
</dbReference>
<keyword evidence="5" id="KW-0812">Transmembrane</keyword>
<evidence type="ECO:0000256" key="4">
    <source>
        <dbReference type="ARBA" id="ARBA00022645"/>
    </source>
</evidence>
<comment type="subcellular location">
    <subcellularLocation>
        <location evidence="2">Golgi apparatus</location>
        <location evidence="2">trans-Golgi network membrane</location>
        <topology evidence="2">Single-pass type I membrane protein</topology>
    </subcellularLocation>
</comment>
<comment type="caution">
    <text evidence="16">The sequence shown here is derived from an EMBL/GenBank/DDBJ whole genome shotgun (WGS) entry which is preliminary data.</text>
</comment>
<sequence length="106" mass="12012">ADYFIENLPGLAKDANVKAHSGHITINETANANIFFWLIHNRHIADKSKFIIWLNGGPWRINTDNETLRLIDGSWNEYANVLYVDQPIGTGFSYANSNSYLTNVTQ</sequence>
<dbReference type="GO" id="GO:0005802">
    <property type="term" value="C:trans-Golgi network"/>
    <property type="evidence" value="ECO:0007669"/>
    <property type="project" value="TreeGrafter"/>
</dbReference>
<evidence type="ECO:0000256" key="14">
    <source>
        <dbReference type="ARBA" id="ARBA00040628"/>
    </source>
</evidence>